<sequence>MDSVDGEDCRSKKEPPGSAEEQPLYDSDESLLKKQYGPTGKQHVYESDESLLTEDHEPTDTHSLYDSDEPLLEEHQTRDMENVIVKNNEILDVEFKQQINLIESAETSKAHAKQEDDVTYQDEDHVVVSRFDKPVYTSNDIIEVIASESLENPAYTDSLLSTDSKTALLGTDYDGNLHCINFKDLKHTNESECDFDPDKEVLRDRSNTIGRLAESNAYIDSIGYTPDHAPLQRVKLIELSTAL</sequence>
<feature type="region of interest" description="Disordered" evidence="1">
    <location>
        <begin position="1"/>
        <end position="67"/>
    </location>
</feature>
<name>A0ABQ9EDY4_TEGGR</name>
<dbReference type="EMBL" id="JARBDR010000917">
    <property type="protein sequence ID" value="KAJ8303519.1"/>
    <property type="molecule type" value="Genomic_DNA"/>
</dbReference>
<organism evidence="2 3">
    <name type="scientific">Tegillarca granosa</name>
    <name type="common">Malaysian cockle</name>
    <name type="synonym">Anadara granosa</name>
    <dbReference type="NCBI Taxonomy" id="220873"/>
    <lineage>
        <taxon>Eukaryota</taxon>
        <taxon>Metazoa</taxon>
        <taxon>Spiralia</taxon>
        <taxon>Lophotrochozoa</taxon>
        <taxon>Mollusca</taxon>
        <taxon>Bivalvia</taxon>
        <taxon>Autobranchia</taxon>
        <taxon>Pteriomorphia</taxon>
        <taxon>Arcoida</taxon>
        <taxon>Arcoidea</taxon>
        <taxon>Arcidae</taxon>
        <taxon>Tegillarca</taxon>
    </lineage>
</organism>
<keyword evidence="3" id="KW-1185">Reference proteome</keyword>
<dbReference type="Proteomes" id="UP001217089">
    <property type="component" value="Unassembled WGS sequence"/>
</dbReference>
<accession>A0ABQ9EDY4</accession>
<evidence type="ECO:0000313" key="2">
    <source>
        <dbReference type="EMBL" id="KAJ8303519.1"/>
    </source>
</evidence>
<comment type="caution">
    <text evidence="2">The sequence shown here is derived from an EMBL/GenBank/DDBJ whole genome shotgun (WGS) entry which is preliminary data.</text>
</comment>
<reference evidence="2 3" key="1">
    <citation type="submission" date="2022-12" db="EMBL/GenBank/DDBJ databases">
        <title>Chromosome-level genome of Tegillarca granosa.</title>
        <authorList>
            <person name="Kim J."/>
        </authorList>
    </citation>
    <scope>NUCLEOTIDE SEQUENCE [LARGE SCALE GENOMIC DNA]</scope>
    <source>
        <strain evidence="2">Teg-2019</strain>
        <tissue evidence="2">Adductor muscle</tissue>
    </source>
</reference>
<evidence type="ECO:0000313" key="3">
    <source>
        <dbReference type="Proteomes" id="UP001217089"/>
    </source>
</evidence>
<proteinExistence type="predicted"/>
<evidence type="ECO:0000256" key="1">
    <source>
        <dbReference type="SAM" id="MobiDB-lite"/>
    </source>
</evidence>
<feature type="compositionally biased region" description="Basic and acidic residues" evidence="1">
    <location>
        <begin position="53"/>
        <end position="65"/>
    </location>
</feature>
<protein>
    <submittedName>
        <fullName evidence="2">Uncharacterized protein</fullName>
    </submittedName>
</protein>
<gene>
    <name evidence="2" type="ORF">KUTeg_019915</name>
</gene>